<evidence type="ECO:0000313" key="8">
    <source>
        <dbReference type="EMBL" id="GAV64045.1"/>
    </source>
</evidence>
<dbReference type="STRING" id="3775.A0A1Q3B820"/>
<feature type="region of interest" description="Disordered" evidence="5">
    <location>
        <begin position="563"/>
        <end position="614"/>
    </location>
</feature>
<dbReference type="PANTHER" id="PTHR45926">
    <property type="entry name" value="OSJNBA0053K19.4 PROTEIN"/>
    <property type="match status" value="1"/>
</dbReference>
<keyword evidence="9" id="KW-1185">Reference proteome</keyword>
<keyword evidence="1" id="KW-0805">Transcription regulation</keyword>
<evidence type="ECO:0000256" key="4">
    <source>
        <dbReference type="PROSITE-ProRule" id="PRU00035"/>
    </source>
</evidence>
<evidence type="ECO:0000313" key="9">
    <source>
        <dbReference type="Proteomes" id="UP000187406"/>
    </source>
</evidence>
<feature type="compositionally biased region" description="Polar residues" evidence="5">
    <location>
        <begin position="40"/>
        <end position="55"/>
    </location>
</feature>
<dbReference type="PROSITE" id="PS51525">
    <property type="entry name" value="NET"/>
    <property type="match status" value="1"/>
</dbReference>
<dbReference type="AlphaFoldDB" id="A0A1Q3B820"/>
<dbReference type="OrthoDB" id="21449at2759"/>
<keyword evidence="2 4" id="KW-0103">Bromodomain</keyword>
<name>A0A1Q3B820_CEPFO</name>
<dbReference type="InterPro" id="IPR036427">
    <property type="entry name" value="Bromodomain-like_sf"/>
</dbReference>
<dbReference type="Gene3D" id="1.20.920.10">
    <property type="entry name" value="Bromodomain-like"/>
    <property type="match status" value="1"/>
</dbReference>
<comment type="caution">
    <text evidence="8">The sequence shown here is derived from an EMBL/GenBank/DDBJ whole genome shotgun (WGS) entry which is preliminary data.</text>
</comment>
<dbReference type="Proteomes" id="UP000187406">
    <property type="component" value="Unassembled WGS sequence"/>
</dbReference>
<evidence type="ECO:0000259" key="6">
    <source>
        <dbReference type="PROSITE" id="PS50014"/>
    </source>
</evidence>
<dbReference type="SMART" id="SM00297">
    <property type="entry name" value="BROMO"/>
    <property type="match status" value="1"/>
</dbReference>
<keyword evidence="3" id="KW-0804">Transcription</keyword>
<dbReference type="PRINTS" id="PR00503">
    <property type="entry name" value="BROMODOMAIN"/>
</dbReference>
<feature type="compositionally biased region" description="Low complexity" evidence="5">
    <location>
        <begin position="56"/>
        <end position="72"/>
    </location>
</feature>
<proteinExistence type="predicted"/>
<evidence type="ECO:0000256" key="1">
    <source>
        <dbReference type="ARBA" id="ARBA00023015"/>
    </source>
</evidence>
<evidence type="ECO:0000259" key="7">
    <source>
        <dbReference type="PROSITE" id="PS51525"/>
    </source>
</evidence>
<feature type="compositionally biased region" description="Low complexity" evidence="5">
    <location>
        <begin position="581"/>
        <end position="614"/>
    </location>
</feature>
<accession>A0A1Q3B820</accession>
<dbReference type="SUPFAM" id="SSF47370">
    <property type="entry name" value="Bromodomain"/>
    <property type="match status" value="1"/>
</dbReference>
<feature type="region of interest" description="Disordered" evidence="5">
    <location>
        <begin position="200"/>
        <end position="234"/>
    </location>
</feature>
<dbReference type="Pfam" id="PF00439">
    <property type="entry name" value="Bromodomain"/>
    <property type="match status" value="1"/>
</dbReference>
<dbReference type="InterPro" id="IPR001487">
    <property type="entry name" value="Bromodomain"/>
</dbReference>
<organism evidence="8 9">
    <name type="scientific">Cephalotus follicularis</name>
    <name type="common">Albany pitcher plant</name>
    <dbReference type="NCBI Taxonomy" id="3775"/>
    <lineage>
        <taxon>Eukaryota</taxon>
        <taxon>Viridiplantae</taxon>
        <taxon>Streptophyta</taxon>
        <taxon>Embryophyta</taxon>
        <taxon>Tracheophyta</taxon>
        <taxon>Spermatophyta</taxon>
        <taxon>Magnoliopsida</taxon>
        <taxon>eudicotyledons</taxon>
        <taxon>Gunneridae</taxon>
        <taxon>Pentapetalae</taxon>
        <taxon>rosids</taxon>
        <taxon>fabids</taxon>
        <taxon>Oxalidales</taxon>
        <taxon>Cephalotaceae</taxon>
        <taxon>Cephalotus</taxon>
    </lineage>
</organism>
<evidence type="ECO:0000256" key="5">
    <source>
        <dbReference type="SAM" id="MobiDB-lite"/>
    </source>
</evidence>
<dbReference type="InParanoid" id="A0A1Q3B820"/>
<feature type="domain" description="Bromo" evidence="6">
    <location>
        <begin position="281"/>
        <end position="353"/>
    </location>
</feature>
<dbReference type="CDD" id="cd05506">
    <property type="entry name" value="Bromo_plant1"/>
    <property type="match status" value="1"/>
</dbReference>
<dbReference type="Pfam" id="PF17035">
    <property type="entry name" value="BET"/>
    <property type="match status" value="1"/>
</dbReference>
<protein>
    <submittedName>
        <fullName evidence="8">Bromodomain domain-containing protein</fullName>
    </submittedName>
</protein>
<evidence type="ECO:0000256" key="3">
    <source>
        <dbReference type="ARBA" id="ARBA00023163"/>
    </source>
</evidence>
<reference evidence="9" key="1">
    <citation type="submission" date="2016-04" db="EMBL/GenBank/DDBJ databases">
        <title>Cephalotus genome sequencing.</title>
        <authorList>
            <person name="Fukushima K."/>
            <person name="Hasebe M."/>
            <person name="Fang X."/>
        </authorList>
    </citation>
    <scope>NUCLEOTIDE SEQUENCE [LARGE SCALE GENOMIC DNA]</scope>
    <source>
        <strain evidence="9">cv. St1</strain>
    </source>
</reference>
<dbReference type="InterPro" id="IPR038336">
    <property type="entry name" value="NET_sf"/>
</dbReference>
<dbReference type="InterPro" id="IPR037377">
    <property type="entry name" value="GTE_bromo"/>
</dbReference>
<feature type="compositionally biased region" description="Pro residues" evidence="5">
    <location>
        <begin position="403"/>
        <end position="414"/>
    </location>
</feature>
<sequence>MATGLFSPEDSWREKQRLSNKNNNNNNNKVYTRKNHNKPKNTNDVPKQERQSSLQTLATTTEDNTTTPPVSVESDDSSSHNQRHPLAQNNQTAATNHNAVGATTSSGYVYFGNKVKINLNCITTVEAGALKRKLVSELDQVRSLVKELQKKEVFLSEYSHRNQGPQLLGTENNRVMGSLRRVNSEVGSVGFENSPPFKGLSGAAASDNNGSELIKKDKRMPKSKSNQHYKNSDSVVGKEKFGKMASTIGTHKKSKMNGGIMEFASSSKLFKSCSNLLSKLMKHKFGWVFNVPVDPKKLGLHDYFTIIKHPMDLGTIKSRLSKNWYKSAKEFAEDVRLTFSNAMLYNPKGQDVHYMAGQLMEVFEEKWKAIEDEFNLNRRVDACYDMTLPTPTSRRVPANPVSVPTPAPLPPPRPSLDYMTMPVEPRLNSDTHGHMARTPMPKKPRVKEPERDMTYEEKQRLSLNLQSLPSEELDSVVQIIKKRNPGLFQQEDEVEVDIESVDPETLWELDRFVATYKKSLSKNKKKAEFVALQTTADAGQYNQENRAPPVVDALTETGAAVEIINASPPPVQGEQQGDYAGGSSSSSSSSSDSGSSSSDSDSDSSSGSGSDADQ</sequence>
<dbReference type="Gene3D" id="1.20.1270.220">
    <property type="match status" value="1"/>
</dbReference>
<evidence type="ECO:0000256" key="2">
    <source>
        <dbReference type="ARBA" id="ARBA00023117"/>
    </source>
</evidence>
<feature type="domain" description="NET" evidence="7">
    <location>
        <begin position="443"/>
        <end position="524"/>
    </location>
</feature>
<dbReference type="InterPro" id="IPR027353">
    <property type="entry name" value="NET_dom"/>
</dbReference>
<gene>
    <name evidence="8" type="ORF">CFOL_v3_07563</name>
</gene>
<feature type="compositionally biased region" description="Low complexity" evidence="5">
    <location>
        <begin position="20"/>
        <end position="29"/>
    </location>
</feature>
<feature type="region of interest" description="Disordered" evidence="5">
    <location>
        <begin position="395"/>
        <end position="450"/>
    </location>
</feature>
<feature type="region of interest" description="Disordered" evidence="5">
    <location>
        <begin position="1"/>
        <end position="96"/>
    </location>
</feature>
<feature type="compositionally biased region" description="Low complexity" evidence="5">
    <location>
        <begin position="87"/>
        <end position="96"/>
    </location>
</feature>
<dbReference type="PROSITE" id="PS50014">
    <property type="entry name" value="BROMODOMAIN_2"/>
    <property type="match status" value="1"/>
</dbReference>
<feature type="compositionally biased region" description="Basic residues" evidence="5">
    <location>
        <begin position="216"/>
        <end position="227"/>
    </location>
</feature>
<dbReference type="EMBL" id="BDDD01000330">
    <property type="protein sequence ID" value="GAV64045.1"/>
    <property type="molecule type" value="Genomic_DNA"/>
</dbReference>